<dbReference type="AlphaFoldDB" id="A0A7H0H1M6"/>
<feature type="region of interest" description="Disordered" evidence="1">
    <location>
        <begin position="437"/>
        <end position="464"/>
    </location>
</feature>
<reference evidence="2 3" key="1">
    <citation type="submission" date="2020-08" db="EMBL/GenBank/DDBJ databases">
        <title>Genome sequence of Hymenobacter qilianensis JCM 19763T.</title>
        <authorList>
            <person name="Hyun D.-W."/>
            <person name="Bae J.-W."/>
        </authorList>
    </citation>
    <scope>NUCLEOTIDE SEQUENCE [LARGE SCALE GENOMIC DNA]</scope>
    <source>
        <strain evidence="2 3">JCM 19763</strain>
        <plasmid evidence="2 3">p_unnamed2</plasmid>
    </source>
</reference>
<dbReference type="Pfam" id="PF13155">
    <property type="entry name" value="Toprim_2"/>
    <property type="match status" value="1"/>
</dbReference>
<geneLocation type="plasmid" evidence="2 3">
    <name>p_unnamed2</name>
</geneLocation>
<gene>
    <name evidence="2" type="ORF">H9L05_21970</name>
</gene>
<dbReference type="RefSeq" id="WP_187734601.1">
    <property type="nucleotide sequence ID" value="NZ_BMFN01000006.1"/>
</dbReference>
<dbReference type="Proteomes" id="UP000516093">
    <property type="component" value="Plasmid p_unnamed2"/>
</dbReference>
<keyword evidence="2" id="KW-0614">Plasmid</keyword>
<protein>
    <submittedName>
        <fullName evidence="2">Toprim domain-containing protein</fullName>
    </submittedName>
</protein>
<accession>A0A7H0H1M6</accession>
<dbReference type="EMBL" id="CP060786">
    <property type="protein sequence ID" value="QNP54442.1"/>
    <property type="molecule type" value="Genomic_DNA"/>
</dbReference>
<evidence type="ECO:0000256" key="1">
    <source>
        <dbReference type="SAM" id="MobiDB-lite"/>
    </source>
</evidence>
<proteinExistence type="predicted"/>
<dbReference type="KEGG" id="hqi:H9L05_21970"/>
<organism evidence="2 3">
    <name type="scientific">Hymenobacter qilianensis</name>
    <dbReference type="NCBI Taxonomy" id="1385715"/>
    <lineage>
        <taxon>Bacteria</taxon>
        <taxon>Pseudomonadati</taxon>
        <taxon>Bacteroidota</taxon>
        <taxon>Cytophagia</taxon>
        <taxon>Cytophagales</taxon>
        <taxon>Hymenobacteraceae</taxon>
        <taxon>Hymenobacter</taxon>
    </lineage>
</organism>
<evidence type="ECO:0000313" key="3">
    <source>
        <dbReference type="Proteomes" id="UP000516093"/>
    </source>
</evidence>
<name>A0A7H0H1M6_9BACT</name>
<evidence type="ECO:0000313" key="2">
    <source>
        <dbReference type="EMBL" id="QNP54442.1"/>
    </source>
</evidence>
<keyword evidence="3" id="KW-1185">Reference proteome</keyword>
<sequence length="464" mass="52201">MQTPREPELTFDQVKQAINLVDLVLTLGYEHHRQLSGPALDQGKFHTFDYRGKAKLDQVIVYKAPSGDYLYFNRADDRDKGSVIDFLKNRLENPRIAGIQASSGKSIWGSVMDNARRFLSLPASQRKTSPQLQQAIAPVQRGDQYVPDFLLKTAPLTDTSYLNARGLTNETLSNGCFEGRILNHVHEGVSKTGQPYKFINTAFPQVYNDKIVGLEIKAHGPMAQAADSLNSSALWLSNSGPKTNTLLVTESAFDALSHYQLKQPTNTMYASTSGQLTDNQVVEIRRLITNQNLKTVKPAFDNNVAGHVFDTQLITGLAHVSTPMHIERSLPGQLTVTIHSDQEPYFRKLHEQTKNYNQQITEGYFQLAGRHAPPTHTLHSELILAGKEADNRYQFHIPKRVEALEFFNRALMQSYPMSVKMDLEKSRASDWNDQLKESLKGKTTALTPEQPAVEEASRRRGIRR</sequence>